<keyword evidence="2 5" id="KW-0560">Oxidoreductase</keyword>
<dbReference type="GO" id="GO:0016020">
    <property type="term" value="C:membrane"/>
    <property type="evidence" value="ECO:0007669"/>
    <property type="project" value="TreeGrafter"/>
</dbReference>
<evidence type="ECO:0000259" key="4">
    <source>
        <dbReference type="SMART" id="SM00822"/>
    </source>
</evidence>
<dbReference type="PANTHER" id="PTHR44196">
    <property type="entry name" value="DEHYDROGENASE/REDUCTASE SDR FAMILY MEMBER 7B"/>
    <property type="match status" value="1"/>
</dbReference>
<dbReference type="GO" id="GO:0016491">
    <property type="term" value="F:oxidoreductase activity"/>
    <property type="evidence" value="ECO:0007669"/>
    <property type="project" value="UniProtKB-KW"/>
</dbReference>
<dbReference type="EC" id="1.-.-.-" evidence="5"/>
<name>A0A517U174_9BACT</name>
<dbReference type="PRINTS" id="PR00081">
    <property type="entry name" value="GDHRDH"/>
</dbReference>
<organism evidence="5 6">
    <name type="scientific">Lacipirellula limnantheis</name>
    <dbReference type="NCBI Taxonomy" id="2528024"/>
    <lineage>
        <taxon>Bacteria</taxon>
        <taxon>Pseudomonadati</taxon>
        <taxon>Planctomycetota</taxon>
        <taxon>Planctomycetia</taxon>
        <taxon>Pirellulales</taxon>
        <taxon>Lacipirellulaceae</taxon>
        <taxon>Lacipirellula</taxon>
    </lineage>
</organism>
<dbReference type="Pfam" id="PF00106">
    <property type="entry name" value="adh_short"/>
    <property type="match status" value="1"/>
</dbReference>
<keyword evidence="6" id="KW-1185">Reference proteome</keyword>
<dbReference type="SMART" id="SM00822">
    <property type="entry name" value="PKS_KR"/>
    <property type="match status" value="1"/>
</dbReference>
<dbReference type="InterPro" id="IPR020904">
    <property type="entry name" value="Sc_DH/Rdtase_CS"/>
</dbReference>
<dbReference type="PANTHER" id="PTHR44196:SF1">
    <property type="entry name" value="DEHYDROGENASE_REDUCTASE SDR FAMILY MEMBER 7B"/>
    <property type="match status" value="1"/>
</dbReference>
<dbReference type="Proteomes" id="UP000317909">
    <property type="component" value="Chromosome"/>
</dbReference>
<gene>
    <name evidence="5" type="ORF">I41_35730</name>
</gene>
<dbReference type="OrthoDB" id="151996at2"/>
<dbReference type="KEGG" id="llh:I41_35730"/>
<protein>
    <submittedName>
        <fullName evidence="5">Putative oxidoreductase</fullName>
        <ecNumber evidence="5">1.-.-.-</ecNumber>
    </submittedName>
</protein>
<evidence type="ECO:0000313" key="5">
    <source>
        <dbReference type="EMBL" id="QDT74378.1"/>
    </source>
</evidence>
<evidence type="ECO:0000256" key="1">
    <source>
        <dbReference type="ARBA" id="ARBA00006484"/>
    </source>
</evidence>
<evidence type="ECO:0000256" key="2">
    <source>
        <dbReference type="ARBA" id="ARBA00023002"/>
    </source>
</evidence>
<dbReference type="EMBL" id="CP036339">
    <property type="protein sequence ID" value="QDT74378.1"/>
    <property type="molecule type" value="Genomic_DNA"/>
</dbReference>
<dbReference type="InterPro" id="IPR057326">
    <property type="entry name" value="KR_dom"/>
</dbReference>
<dbReference type="RefSeq" id="WP_145434134.1">
    <property type="nucleotide sequence ID" value="NZ_CP036339.1"/>
</dbReference>
<dbReference type="AlphaFoldDB" id="A0A517U174"/>
<evidence type="ECO:0000313" key="6">
    <source>
        <dbReference type="Proteomes" id="UP000317909"/>
    </source>
</evidence>
<proteinExistence type="inferred from homology"/>
<dbReference type="PROSITE" id="PS00061">
    <property type="entry name" value="ADH_SHORT"/>
    <property type="match status" value="1"/>
</dbReference>
<feature type="domain" description="Ketoreductase" evidence="4">
    <location>
        <begin position="7"/>
        <end position="185"/>
    </location>
</feature>
<dbReference type="Gene3D" id="3.40.50.720">
    <property type="entry name" value="NAD(P)-binding Rossmann-like Domain"/>
    <property type="match status" value="1"/>
</dbReference>
<sequence>MSYWHEKVCVVSGGSAGLGLAIGRALAEQGARIVLTARRQELLDAAAAELSRAGGAVSAIAGDMAWQEDVDRVAAEVAQKFGQVDMLCNCAGRSTRGLALDATPEDFQQLLDANFMTTVRATRAFAPLLLASRGHLVNVGSLASKLAPRFTGAYPASKFAVAAYTQQLRLELAEQGLHVMLVCPGPIKRDDNGSRYAAEGANIPAAAHAPGAGAHIKAIDPDWMAARVLKACQRREPELVVPSRVKWLCALSQLWPGWGDRLLRRSTSG</sequence>
<comment type="similarity">
    <text evidence="1 3">Belongs to the short-chain dehydrogenases/reductases (SDR) family.</text>
</comment>
<accession>A0A517U174</accession>
<dbReference type="InterPro" id="IPR036291">
    <property type="entry name" value="NAD(P)-bd_dom_sf"/>
</dbReference>
<reference evidence="5 6" key="1">
    <citation type="submission" date="2019-02" db="EMBL/GenBank/DDBJ databases">
        <title>Deep-cultivation of Planctomycetes and their phenomic and genomic characterization uncovers novel biology.</title>
        <authorList>
            <person name="Wiegand S."/>
            <person name="Jogler M."/>
            <person name="Boedeker C."/>
            <person name="Pinto D."/>
            <person name="Vollmers J."/>
            <person name="Rivas-Marin E."/>
            <person name="Kohn T."/>
            <person name="Peeters S.H."/>
            <person name="Heuer A."/>
            <person name="Rast P."/>
            <person name="Oberbeckmann S."/>
            <person name="Bunk B."/>
            <person name="Jeske O."/>
            <person name="Meyerdierks A."/>
            <person name="Storesund J.E."/>
            <person name="Kallscheuer N."/>
            <person name="Luecker S."/>
            <person name="Lage O.M."/>
            <person name="Pohl T."/>
            <person name="Merkel B.J."/>
            <person name="Hornburger P."/>
            <person name="Mueller R.-W."/>
            <person name="Bruemmer F."/>
            <person name="Labrenz M."/>
            <person name="Spormann A.M."/>
            <person name="Op den Camp H."/>
            <person name="Overmann J."/>
            <person name="Amann R."/>
            <person name="Jetten M.S.M."/>
            <person name="Mascher T."/>
            <person name="Medema M.H."/>
            <person name="Devos D.P."/>
            <person name="Kaster A.-K."/>
            <person name="Ovreas L."/>
            <person name="Rohde M."/>
            <person name="Galperin M.Y."/>
            <person name="Jogler C."/>
        </authorList>
    </citation>
    <scope>NUCLEOTIDE SEQUENCE [LARGE SCALE GENOMIC DNA]</scope>
    <source>
        <strain evidence="5 6">I41</strain>
    </source>
</reference>
<evidence type="ECO:0000256" key="3">
    <source>
        <dbReference type="RuleBase" id="RU000363"/>
    </source>
</evidence>
<dbReference type="InterPro" id="IPR002347">
    <property type="entry name" value="SDR_fam"/>
</dbReference>
<dbReference type="PRINTS" id="PR00080">
    <property type="entry name" value="SDRFAMILY"/>
</dbReference>
<dbReference type="SUPFAM" id="SSF51735">
    <property type="entry name" value="NAD(P)-binding Rossmann-fold domains"/>
    <property type="match status" value="1"/>
</dbReference>